<feature type="region of interest" description="Disordered" evidence="1">
    <location>
        <begin position="208"/>
        <end position="227"/>
    </location>
</feature>
<sequence>MASVSRNIPCAHISSETDHSPQSVDVPSTKALWYIGSSAPLNTSANLSSFLPPNSHSYSGNFGVTPSDRPGMHVPPSDEQYPKETSSSTNRGICPSSPVPIHCELHDFDECRGKEEVVIDTPNLSPNLHTISSHESGLPSDSFVSLKRKTNAEKAVGQPGLQDNSGSSDIFSSSLLNGSSTDESYATTSPKYHNEDALQEAYNVAIAVPDDNKNSRTPSPRPPNKKISSWYQQSLARSYRAKVHQFQRIFKNTPVDTNRLLVVDCDVFRKHLSIAIHQNYYCCNVIKKNCKEYDYMTSF</sequence>
<dbReference type="OrthoDB" id="2162691at2759"/>
<evidence type="ECO:0000256" key="1">
    <source>
        <dbReference type="SAM" id="MobiDB-lite"/>
    </source>
</evidence>
<protein>
    <submittedName>
        <fullName evidence="2">Uncharacterized protein</fullName>
    </submittedName>
</protein>
<organism evidence="2 3">
    <name type="scientific">Dibothriocephalus latus</name>
    <name type="common">Fish tapeworm</name>
    <name type="synonym">Diphyllobothrium latum</name>
    <dbReference type="NCBI Taxonomy" id="60516"/>
    <lineage>
        <taxon>Eukaryota</taxon>
        <taxon>Metazoa</taxon>
        <taxon>Spiralia</taxon>
        <taxon>Lophotrochozoa</taxon>
        <taxon>Platyhelminthes</taxon>
        <taxon>Cestoda</taxon>
        <taxon>Eucestoda</taxon>
        <taxon>Diphyllobothriidea</taxon>
        <taxon>Diphyllobothriidae</taxon>
        <taxon>Dibothriocephalus</taxon>
    </lineage>
</organism>
<accession>A0A3P7L826</accession>
<reference evidence="2 3" key="1">
    <citation type="submission" date="2018-11" db="EMBL/GenBank/DDBJ databases">
        <authorList>
            <consortium name="Pathogen Informatics"/>
        </authorList>
    </citation>
    <scope>NUCLEOTIDE SEQUENCE [LARGE SCALE GENOMIC DNA]</scope>
</reference>
<feature type="region of interest" description="Disordered" evidence="1">
    <location>
        <begin position="1"/>
        <end position="24"/>
    </location>
</feature>
<feature type="region of interest" description="Disordered" evidence="1">
    <location>
        <begin position="153"/>
        <end position="189"/>
    </location>
</feature>
<gene>
    <name evidence="2" type="ORF">DILT_LOCUS5411</name>
</gene>
<dbReference type="EMBL" id="UYRU01047354">
    <property type="protein sequence ID" value="VDN09580.1"/>
    <property type="molecule type" value="Genomic_DNA"/>
</dbReference>
<evidence type="ECO:0000313" key="2">
    <source>
        <dbReference type="EMBL" id="VDN09580.1"/>
    </source>
</evidence>
<keyword evidence="3" id="KW-1185">Reference proteome</keyword>
<name>A0A3P7L826_DIBLA</name>
<dbReference type="Proteomes" id="UP000281553">
    <property type="component" value="Unassembled WGS sequence"/>
</dbReference>
<feature type="region of interest" description="Disordered" evidence="1">
    <location>
        <begin position="61"/>
        <end position="93"/>
    </location>
</feature>
<feature type="compositionally biased region" description="Low complexity" evidence="1">
    <location>
        <begin position="163"/>
        <end position="180"/>
    </location>
</feature>
<dbReference type="AlphaFoldDB" id="A0A3P7L826"/>
<proteinExistence type="predicted"/>
<evidence type="ECO:0000313" key="3">
    <source>
        <dbReference type="Proteomes" id="UP000281553"/>
    </source>
</evidence>